<evidence type="ECO:0000259" key="7">
    <source>
        <dbReference type="PROSITE" id="PS50893"/>
    </source>
</evidence>
<dbReference type="InterPro" id="IPR050107">
    <property type="entry name" value="ABC_carbohydrate_import_ATPase"/>
</dbReference>
<dbReference type="AlphaFoldDB" id="A0A3R8S348"/>
<evidence type="ECO:0000313" key="8">
    <source>
        <dbReference type="EMBL" id="RRS04957.1"/>
    </source>
</evidence>
<dbReference type="CDD" id="cd03216">
    <property type="entry name" value="ABC_Carb_Monos_I"/>
    <property type="match status" value="1"/>
</dbReference>
<keyword evidence="5 8" id="KW-0067">ATP-binding</keyword>
<dbReference type="RefSeq" id="WP_125242775.1">
    <property type="nucleotide sequence ID" value="NZ_RSED01000005.1"/>
</dbReference>
<evidence type="ECO:0000256" key="6">
    <source>
        <dbReference type="SAM" id="MobiDB-lite"/>
    </source>
</evidence>
<dbReference type="SMART" id="SM00382">
    <property type="entry name" value="AAA"/>
    <property type="match status" value="1"/>
</dbReference>
<dbReference type="InterPro" id="IPR003593">
    <property type="entry name" value="AAA+_ATPase"/>
</dbReference>
<keyword evidence="3" id="KW-0677">Repeat</keyword>
<keyword evidence="2" id="KW-0813">Transport</keyword>
<dbReference type="GO" id="GO:0016887">
    <property type="term" value="F:ATP hydrolysis activity"/>
    <property type="evidence" value="ECO:0007669"/>
    <property type="project" value="InterPro"/>
</dbReference>
<proteinExistence type="predicted"/>
<reference evidence="8 9" key="1">
    <citation type="submission" date="2018-12" db="EMBL/GenBank/DDBJ databases">
        <title>The whole draft genome of Aquabacterium sp. SJQ9.</title>
        <authorList>
            <person name="Sun L."/>
            <person name="Gao X."/>
            <person name="Chen W."/>
            <person name="Huang K."/>
        </authorList>
    </citation>
    <scope>NUCLEOTIDE SEQUENCE [LARGE SCALE GENOMIC DNA]</scope>
    <source>
        <strain evidence="8 9">SJQ9</strain>
    </source>
</reference>
<evidence type="ECO:0000256" key="3">
    <source>
        <dbReference type="ARBA" id="ARBA00022737"/>
    </source>
</evidence>
<dbReference type="SUPFAM" id="SSF52540">
    <property type="entry name" value="P-loop containing nucleoside triphosphate hydrolases"/>
    <property type="match status" value="2"/>
</dbReference>
<keyword evidence="9" id="KW-1185">Reference proteome</keyword>
<organism evidence="8 9">
    <name type="scientific">Aquabacterium soli</name>
    <dbReference type="NCBI Taxonomy" id="2493092"/>
    <lineage>
        <taxon>Bacteria</taxon>
        <taxon>Pseudomonadati</taxon>
        <taxon>Pseudomonadota</taxon>
        <taxon>Betaproteobacteria</taxon>
        <taxon>Burkholderiales</taxon>
        <taxon>Aquabacterium</taxon>
    </lineage>
</organism>
<evidence type="ECO:0000313" key="9">
    <source>
        <dbReference type="Proteomes" id="UP000269265"/>
    </source>
</evidence>
<evidence type="ECO:0000256" key="1">
    <source>
        <dbReference type="ARBA" id="ARBA00022475"/>
    </source>
</evidence>
<dbReference type="PROSITE" id="PS50893">
    <property type="entry name" value="ABC_TRANSPORTER_2"/>
    <property type="match status" value="2"/>
</dbReference>
<dbReference type="InterPro" id="IPR003439">
    <property type="entry name" value="ABC_transporter-like_ATP-bd"/>
</dbReference>
<keyword evidence="2" id="KW-0762">Sugar transport</keyword>
<keyword evidence="4" id="KW-0547">Nucleotide-binding</keyword>
<dbReference type="EMBL" id="RSED01000005">
    <property type="protein sequence ID" value="RRS04957.1"/>
    <property type="molecule type" value="Genomic_DNA"/>
</dbReference>
<evidence type="ECO:0000256" key="5">
    <source>
        <dbReference type="ARBA" id="ARBA00022840"/>
    </source>
</evidence>
<dbReference type="InterPro" id="IPR017871">
    <property type="entry name" value="ABC_transporter-like_CS"/>
</dbReference>
<dbReference type="CDD" id="cd03215">
    <property type="entry name" value="ABC_Carb_Monos_II"/>
    <property type="match status" value="1"/>
</dbReference>
<dbReference type="Pfam" id="PF00005">
    <property type="entry name" value="ABC_tran"/>
    <property type="match status" value="2"/>
</dbReference>
<evidence type="ECO:0000256" key="4">
    <source>
        <dbReference type="ARBA" id="ARBA00022741"/>
    </source>
</evidence>
<protein>
    <submittedName>
        <fullName evidence="8">ABC transporter ATP-binding protein</fullName>
    </submittedName>
</protein>
<gene>
    <name evidence="8" type="ORF">EIP75_08285</name>
</gene>
<dbReference type="Proteomes" id="UP000269265">
    <property type="component" value="Unassembled WGS sequence"/>
</dbReference>
<sequence length="576" mass="61635">MTVPLDPVPPKTGALALSTYQLTKRFGSFTALDAVSIDVRPGTVHALLGENGAGKSTLVKAVVGYHQAEEGAVMIDGREHAITSPVVARNLGIGMVYQHFTVVPGMTVAENLLLARGTLPAIVPWHQVREELSRFMATTPFKLDLDARPMDLSAGEKQKLEILKQLYLKPRLLILDEPTSVLTPQEADEVLGLLRDRAHAGDVSIIMITHKFREVMDVADDVSVLRRGALMTSVRVADTSPAQLAAAMVGEASAAKAGAVPQAEPSVLAEVLDDSGAAQADATPAHEAPTGPAVLRVSKLCVGGDRGERAVHDLSLDVHRGEILGIAGVSGNGQRELMESLVGQREREAGEVHIGSERYLAKRAQNQRLNVRSLPEEPLRNACVGELSVALNMGLRRFDQAPVSRLGWMRPGVLRDQARRLIAEYRVKTQGENAPIKSLSGGNVQRAVLAREFEGQVDVLLVSNPVFGLDFAAVAEIHARIRKVRDAGGAVLLVSEDLDELLKLADRIVVMSEGRLVHECKAQGADRRVLGAYMAGGHHHDEEPAEGGPPDHPLRQPPAATTPPAMPGSANIEVAA</sequence>
<keyword evidence="1" id="KW-0472">Membrane</keyword>
<dbReference type="PANTHER" id="PTHR43790">
    <property type="entry name" value="CARBOHYDRATE TRANSPORT ATP-BINDING PROTEIN MG119-RELATED"/>
    <property type="match status" value="1"/>
</dbReference>
<name>A0A3R8S348_9BURK</name>
<evidence type="ECO:0000256" key="2">
    <source>
        <dbReference type="ARBA" id="ARBA00022597"/>
    </source>
</evidence>
<comment type="caution">
    <text evidence="8">The sequence shown here is derived from an EMBL/GenBank/DDBJ whole genome shotgun (WGS) entry which is preliminary data.</text>
</comment>
<dbReference type="InterPro" id="IPR027417">
    <property type="entry name" value="P-loop_NTPase"/>
</dbReference>
<dbReference type="PROSITE" id="PS00211">
    <property type="entry name" value="ABC_TRANSPORTER_1"/>
    <property type="match status" value="1"/>
</dbReference>
<accession>A0A3R8S348</accession>
<feature type="domain" description="ABC transporter" evidence="7">
    <location>
        <begin position="17"/>
        <end position="252"/>
    </location>
</feature>
<feature type="domain" description="ABC transporter" evidence="7">
    <location>
        <begin position="295"/>
        <end position="538"/>
    </location>
</feature>
<dbReference type="OrthoDB" id="9776369at2"/>
<dbReference type="Gene3D" id="3.40.50.300">
    <property type="entry name" value="P-loop containing nucleotide triphosphate hydrolases"/>
    <property type="match status" value="2"/>
</dbReference>
<keyword evidence="1" id="KW-1003">Cell membrane</keyword>
<dbReference type="PANTHER" id="PTHR43790:SF4">
    <property type="entry name" value="GUANOSINE IMPORT ATP-BINDING PROTEIN NUPO"/>
    <property type="match status" value="1"/>
</dbReference>
<feature type="region of interest" description="Disordered" evidence="6">
    <location>
        <begin position="537"/>
        <end position="576"/>
    </location>
</feature>
<dbReference type="GO" id="GO:0005524">
    <property type="term" value="F:ATP binding"/>
    <property type="evidence" value="ECO:0007669"/>
    <property type="project" value="UniProtKB-KW"/>
</dbReference>